<sequence length="355" mass="40905">MDKDTTKSTFTEYLSPLHPEFLLKQITKFGLDRYTKKLDTMTFSKLLIFAQIKSIGSLADISLELRTNEELQQEIGLDSISASQLSRKLRESCPELYEATFGQMVQQIHRDMGFRKGTESLGRLNLIDASTISLCLTKYRWAEFRNTKAGIKLHTRVVYQEGTTYPDKVVLKPAKASDKTEMDELVVQEPDALNVYDRGYVDYRKFDAYCENGTRFVTRLKDNAVVTVIEEKVVDPSSPILWEAIVQLGNPSTYQMKHPVRLIGTQDSKGNLIMIMTNDMAISAEEVSDVYRYRWHIELFFKWVKQHLHIKWFYGTSSSAVYTQIGIALITYCLLLLLQRKVGYRGQLLMVFKLI</sequence>
<gene>
    <name evidence="8" type="ORF">MA20_48560</name>
</gene>
<name>A0A0A3XHI5_BRAJP</name>
<dbReference type="GO" id="GO:0004803">
    <property type="term" value="F:transposase activity"/>
    <property type="evidence" value="ECO:0007669"/>
    <property type="project" value="InterPro"/>
</dbReference>
<proteinExistence type="inferred from homology"/>
<accession>A0A0A3XHI5</accession>
<keyword evidence="4" id="KW-0233">DNA recombination</keyword>
<dbReference type="Pfam" id="PF01609">
    <property type="entry name" value="DDE_Tnp_1"/>
    <property type="match status" value="1"/>
</dbReference>
<dbReference type="InterPro" id="IPR047952">
    <property type="entry name" value="Transpos_IS4"/>
</dbReference>
<dbReference type="InterPro" id="IPR025399">
    <property type="entry name" value="DUF4372"/>
</dbReference>
<evidence type="ECO:0000256" key="2">
    <source>
        <dbReference type="ARBA" id="ARBA00022578"/>
    </source>
</evidence>
<keyword evidence="3" id="KW-0238">DNA-binding</keyword>
<keyword evidence="5" id="KW-0812">Transmembrane</keyword>
<evidence type="ECO:0000313" key="8">
    <source>
        <dbReference type="EMBL" id="KGT72729.1"/>
    </source>
</evidence>
<organism evidence="8 9">
    <name type="scientific">Bradyrhizobium japonicum</name>
    <dbReference type="NCBI Taxonomy" id="375"/>
    <lineage>
        <taxon>Bacteria</taxon>
        <taxon>Pseudomonadati</taxon>
        <taxon>Pseudomonadota</taxon>
        <taxon>Alphaproteobacteria</taxon>
        <taxon>Hyphomicrobiales</taxon>
        <taxon>Nitrobacteraceae</taxon>
        <taxon>Bradyrhizobium</taxon>
    </lineage>
</organism>
<comment type="caution">
    <text evidence="8">The sequence shown here is derived from an EMBL/GenBank/DDBJ whole genome shotgun (WGS) entry which is preliminary data.</text>
</comment>
<dbReference type="NCBIfam" id="NF033592">
    <property type="entry name" value="transpos_IS4_1"/>
    <property type="match status" value="1"/>
</dbReference>
<dbReference type="PANTHER" id="PTHR33258">
    <property type="entry name" value="TRANSPOSASE INSL FOR INSERTION SEQUENCE ELEMENT IS186A-RELATED"/>
    <property type="match status" value="1"/>
</dbReference>
<dbReference type="GO" id="GO:0006313">
    <property type="term" value="P:DNA transposition"/>
    <property type="evidence" value="ECO:0007669"/>
    <property type="project" value="InterPro"/>
</dbReference>
<evidence type="ECO:0000256" key="4">
    <source>
        <dbReference type="ARBA" id="ARBA00023172"/>
    </source>
</evidence>
<evidence type="ECO:0000256" key="3">
    <source>
        <dbReference type="ARBA" id="ARBA00023125"/>
    </source>
</evidence>
<dbReference type="InterPro" id="IPR012337">
    <property type="entry name" value="RNaseH-like_sf"/>
</dbReference>
<dbReference type="AlphaFoldDB" id="A0A0A3XHI5"/>
<evidence type="ECO:0000259" key="7">
    <source>
        <dbReference type="Pfam" id="PF14294"/>
    </source>
</evidence>
<evidence type="ECO:0000259" key="6">
    <source>
        <dbReference type="Pfam" id="PF01609"/>
    </source>
</evidence>
<dbReference type="GO" id="GO:0003677">
    <property type="term" value="F:DNA binding"/>
    <property type="evidence" value="ECO:0007669"/>
    <property type="project" value="UniProtKB-KW"/>
</dbReference>
<evidence type="ECO:0000256" key="1">
    <source>
        <dbReference type="ARBA" id="ARBA00010075"/>
    </source>
</evidence>
<keyword evidence="5" id="KW-1133">Transmembrane helix</keyword>
<reference evidence="8 9" key="1">
    <citation type="submission" date="2014-09" db="EMBL/GenBank/DDBJ databases">
        <title>Draft genome of Bradyrhizobium japonicum Is-34.</title>
        <authorList>
            <person name="Tsurumaru H."/>
            <person name="Yamakawa T."/>
            <person name="Hashimoto S."/>
            <person name="Okizaki K."/>
            <person name="Kanesaki Y."/>
            <person name="Yoshikawa H."/>
            <person name="Yajima S."/>
        </authorList>
    </citation>
    <scope>NUCLEOTIDE SEQUENCE [LARGE SCALE GENOMIC DNA]</scope>
    <source>
        <strain evidence="8 9">Is-34</strain>
    </source>
</reference>
<feature type="non-terminal residue" evidence="8">
    <location>
        <position position="355"/>
    </location>
</feature>
<keyword evidence="5" id="KW-0472">Membrane</keyword>
<feature type="domain" description="Transposase IS4-like" evidence="6">
    <location>
        <begin position="123"/>
        <end position="334"/>
    </location>
</feature>
<evidence type="ECO:0000256" key="5">
    <source>
        <dbReference type="SAM" id="Phobius"/>
    </source>
</evidence>
<dbReference type="Proteomes" id="UP000030377">
    <property type="component" value="Unassembled WGS sequence"/>
</dbReference>
<dbReference type="Pfam" id="PF14294">
    <property type="entry name" value="DUF4372"/>
    <property type="match status" value="1"/>
</dbReference>
<protein>
    <recommendedName>
        <fullName evidence="10">IS4 family transposase</fullName>
    </recommendedName>
</protein>
<dbReference type="PANTHER" id="PTHR33258:SF1">
    <property type="entry name" value="TRANSPOSASE INSL FOR INSERTION SEQUENCE ELEMENT IS186A-RELATED"/>
    <property type="match status" value="1"/>
</dbReference>
<dbReference type="InterPro" id="IPR002559">
    <property type="entry name" value="Transposase_11"/>
</dbReference>
<evidence type="ECO:0008006" key="10">
    <source>
        <dbReference type="Google" id="ProtNLM"/>
    </source>
</evidence>
<feature type="domain" description="DUF4372" evidence="7">
    <location>
        <begin position="10"/>
        <end position="77"/>
    </location>
</feature>
<keyword evidence="2" id="KW-0815">Transposition</keyword>
<feature type="transmembrane region" description="Helical" evidence="5">
    <location>
        <begin position="312"/>
        <end position="338"/>
    </location>
</feature>
<dbReference type="EMBL" id="JRPN01000215">
    <property type="protein sequence ID" value="KGT72729.1"/>
    <property type="molecule type" value="Genomic_DNA"/>
</dbReference>
<comment type="similarity">
    <text evidence="1">Belongs to the transposase 11 family.</text>
</comment>
<evidence type="ECO:0000313" key="9">
    <source>
        <dbReference type="Proteomes" id="UP000030377"/>
    </source>
</evidence>
<dbReference type="SUPFAM" id="SSF53098">
    <property type="entry name" value="Ribonuclease H-like"/>
    <property type="match status" value="1"/>
</dbReference>